<organism evidence="1">
    <name type="scientific">marine sediment metagenome</name>
    <dbReference type="NCBI Taxonomy" id="412755"/>
    <lineage>
        <taxon>unclassified sequences</taxon>
        <taxon>metagenomes</taxon>
        <taxon>ecological metagenomes</taxon>
    </lineage>
</organism>
<dbReference type="EMBL" id="LAZR01000320">
    <property type="protein sequence ID" value="KKN74819.1"/>
    <property type="molecule type" value="Genomic_DNA"/>
</dbReference>
<protein>
    <submittedName>
        <fullName evidence="1">Uncharacterized protein</fullName>
    </submittedName>
</protein>
<dbReference type="AlphaFoldDB" id="A0A0F9T6K2"/>
<name>A0A0F9T6K2_9ZZZZ</name>
<reference evidence="1" key="1">
    <citation type="journal article" date="2015" name="Nature">
        <title>Complex archaea that bridge the gap between prokaryotes and eukaryotes.</title>
        <authorList>
            <person name="Spang A."/>
            <person name="Saw J.H."/>
            <person name="Jorgensen S.L."/>
            <person name="Zaremba-Niedzwiedzka K."/>
            <person name="Martijn J."/>
            <person name="Lind A.E."/>
            <person name="van Eijk R."/>
            <person name="Schleper C."/>
            <person name="Guy L."/>
            <person name="Ettema T.J."/>
        </authorList>
    </citation>
    <scope>NUCLEOTIDE SEQUENCE</scope>
</reference>
<evidence type="ECO:0000313" key="1">
    <source>
        <dbReference type="EMBL" id="KKN74819.1"/>
    </source>
</evidence>
<gene>
    <name evidence="1" type="ORF">LCGC14_0387120</name>
</gene>
<comment type="caution">
    <text evidence="1">The sequence shown here is derived from an EMBL/GenBank/DDBJ whole genome shotgun (WGS) entry which is preliminary data.</text>
</comment>
<proteinExistence type="predicted"/>
<accession>A0A0F9T6K2</accession>
<sequence>MMIPDDVVKDIRYLGKFVAELQNADPRAKGVDEAFDAVDRLWDWLDSQQQMPQGDDLRERLADVQHEIWAHWMQYLCSTCYVYDDETCELPVNKVRRWRRQMETPYAELCEAEKESDREQADKVLAVLDLPQIPQSDWSDAPDWAEAHFFDCHGYGMWSDTEKLRVAREWPSGWESYPNVFFLIDFSDLQLPLGIDWRQTLECRPQEDT</sequence>